<gene>
    <name evidence="8" type="primary">cmk</name>
    <name evidence="9" type="ORF">B9H00_15595</name>
</gene>
<evidence type="ECO:0000256" key="1">
    <source>
        <dbReference type="ARBA" id="ARBA00009427"/>
    </source>
</evidence>
<evidence type="ECO:0000256" key="4">
    <source>
        <dbReference type="ARBA" id="ARBA00022777"/>
    </source>
</evidence>
<comment type="similarity">
    <text evidence="1 8">Belongs to the cytidylate kinase family. Type 1 subfamily.</text>
</comment>
<dbReference type="SUPFAM" id="SSF52540">
    <property type="entry name" value="P-loop containing nucleoside triphosphate hydrolases"/>
    <property type="match status" value="1"/>
</dbReference>
<dbReference type="Pfam" id="PF02224">
    <property type="entry name" value="Cytidylate_kin"/>
    <property type="match status" value="1"/>
</dbReference>
<feature type="binding site" evidence="8">
    <location>
        <begin position="14"/>
        <end position="22"/>
    </location>
    <ligand>
        <name>ATP</name>
        <dbReference type="ChEBI" id="CHEBI:30616"/>
    </ligand>
</feature>
<dbReference type="AlphaFoldDB" id="A0A240UTE6"/>
<dbReference type="RefSeq" id="WP_086901425.1">
    <property type="nucleotide sequence ID" value="NZ_CP021358.1"/>
</dbReference>
<dbReference type="InterPro" id="IPR011994">
    <property type="entry name" value="Cytidylate_kinase_dom"/>
</dbReference>
<dbReference type="GO" id="GO:0036431">
    <property type="term" value="F:dCMP kinase activity"/>
    <property type="evidence" value="ECO:0007669"/>
    <property type="project" value="InterPro"/>
</dbReference>
<evidence type="ECO:0000256" key="6">
    <source>
        <dbReference type="ARBA" id="ARBA00047615"/>
    </source>
</evidence>
<reference evidence="9 10" key="1">
    <citation type="submission" date="2017-05" db="EMBL/GenBank/DDBJ databases">
        <authorList>
            <person name="Song R."/>
            <person name="Chenine A.L."/>
            <person name="Ruprecht R.M."/>
        </authorList>
    </citation>
    <scope>NUCLEOTIDE SEQUENCE [LARGE SCALE GENOMIC DNA]</scope>
    <source>
        <strain evidence="9">SW32</strain>
    </source>
</reference>
<comment type="subcellular location">
    <subcellularLocation>
        <location evidence="8">Cytoplasm</location>
    </subcellularLocation>
</comment>
<dbReference type="GO" id="GO:0005829">
    <property type="term" value="C:cytosol"/>
    <property type="evidence" value="ECO:0007669"/>
    <property type="project" value="TreeGrafter"/>
</dbReference>
<proteinExistence type="inferred from homology"/>
<dbReference type="EMBL" id="CP021358">
    <property type="protein sequence ID" value="ART64299.1"/>
    <property type="molecule type" value="Genomic_DNA"/>
</dbReference>
<dbReference type="GO" id="GO:0005524">
    <property type="term" value="F:ATP binding"/>
    <property type="evidence" value="ECO:0007669"/>
    <property type="project" value="UniProtKB-UniRule"/>
</dbReference>
<dbReference type="InterPro" id="IPR003136">
    <property type="entry name" value="Cytidylate_kin"/>
</dbReference>
<dbReference type="InterPro" id="IPR027417">
    <property type="entry name" value="P-loop_NTPase"/>
</dbReference>
<organism evidence="9 10">
    <name type="scientific">Kushneria marisflavi</name>
    <dbReference type="NCBI Taxonomy" id="157779"/>
    <lineage>
        <taxon>Bacteria</taxon>
        <taxon>Pseudomonadati</taxon>
        <taxon>Pseudomonadota</taxon>
        <taxon>Gammaproteobacteria</taxon>
        <taxon>Oceanospirillales</taxon>
        <taxon>Halomonadaceae</taxon>
        <taxon>Kushneria</taxon>
    </lineage>
</organism>
<evidence type="ECO:0000313" key="10">
    <source>
        <dbReference type="Proteomes" id="UP000194457"/>
    </source>
</evidence>
<dbReference type="KEGG" id="kma:B9H00_15595"/>
<keyword evidence="5 8" id="KW-0067">ATP-binding</keyword>
<keyword evidence="4 8" id="KW-0418">Kinase</keyword>
<evidence type="ECO:0000256" key="3">
    <source>
        <dbReference type="ARBA" id="ARBA00022741"/>
    </source>
</evidence>
<dbReference type="NCBIfam" id="TIGR00017">
    <property type="entry name" value="cmk"/>
    <property type="match status" value="1"/>
</dbReference>
<name>A0A240UTE6_9GAMM</name>
<dbReference type="PANTHER" id="PTHR21299">
    <property type="entry name" value="CYTIDYLATE KINASE/PANTOATE-BETA-ALANINE LIGASE"/>
    <property type="match status" value="1"/>
</dbReference>
<accession>A0A240UTE6</accession>
<dbReference type="GO" id="GO:0036430">
    <property type="term" value="F:CMP kinase activity"/>
    <property type="evidence" value="ECO:0007669"/>
    <property type="project" value="RHEA"/>
</dbReference>
<evidence type="ECO:0000256" key="2">
    <source>
        <dbReference type="ARBA" id="ARBA00022679"/>
    </source>
</evidence>
<keyword evidence="8" id="KW-0963">Cytoplasm</keyword>
<dbReference type="OrthoDB" id="9807434at2"/>
<sequence length="231" mass="24720">MSQQANAAVIAIDGPGGAGKGTISRLVAQDLGWHLLDSGALYRLTALAALRRGIEMTDGVALESVARDLDVTFVSEGEHTRIMLEGEDVSADIRNEHVGGCASQVAAITGVRDALLARQREFAKAPGLVADGRDMGTVVFPQSPLKIFLTASAEERARRRHDQLRQAGQHASLSSLLKEIEARDARDMQRTVAPLRPAEDAVTIDTTELSIPDVVARIEALLSLRGLKSPQ</sequence>
<evidence type="ECO:0000256" key="8">
    <source>
        <dbReference type="HAMAP-Rule" id="MF_00238"/>
    </source>
</evidence>
<evidence type="ECO:0000256" key="5">
    <source>
        <dbReference type="ARBA" id="ARBA00022840"/>
    </source>
</evidence>
<keyword evidence="10" id="KW-1185">Reference proteome</keyword>
<keyword evidence="2 8" id="KW-0808">Transferase</keyword>
<dbReference type="Gene3D" id="3.40.50.300">
    <property type="entry name" value="P-loop containing nucleotide triphosphate hydrolases"/>
    <property type="match status" value="1"/>
</dbReference>
<dbReference type="GO" id="GO:0015949">
    <property type="term" value="P:nucleobase-containing small molecule interconversion"/>
    <property type="evidence" value="ECO:0007669"/>
    <property type="project" value="TreeGrafter"/>
</dbReference>
<dbReference type="Proteomes" id="UP000194457">
    <property type="component" value="Chromosome"/>
</dbReference>
<evidence type="ECO:0000313" key="9">
    <source>
        <dbReference type="EMBL" id="ART64299.1"/>
    </source>
</evidence>
<dbReference type="EC" id="2.7.4.25" evidence="8"/>
<comment type="catalytic activity">
    <reaction evidence="7 8">
        <text>CMP + ATP = CDP + ADP</text>
        <dbReference type="Rhea" id="RHEA:11600"/>
        <dbReference type="ChEBI" id="CHEBI:30616"/>
        <dbReference type="ChEBI" id="CHEBI:58069"/>
        <dbReference type="ChEBI" id="CHEBI:60377"/>
        <dbReference type="ChEBI" id="CHEBI:456216"/>
        <dbReference type="EC" id="2.7.4.25"/>
    </reaction>
</comment>
<comment type="catalytic activity">
    <reaction evidence="6 8">
        <text>dCMP + ATP = dCDP + ADP</text>
        <dbReference type="Rhea" id="RHEA:25094"/>
        <dbReference type="ChEBI" id="CHEBI:30616"/>
        <dbReference type="ChEBI" id="CHEBI:57566"/>
        <dbReference type="ChEBI" id="CHEBI:58593"/>
        <dbReference type="ChEBI" id="CHEBI:456216"/>
        <dbReference type="EC" id="2.7.4.25"/>
    </reaction>
</comment>
<dbReference type="HAMAP" id="MF_00238">
    <property type="entry name" value="Cytidyl_kinase_type1"/>
    <property type="match status" value="1"/>
</dbReference>
<dbReference type="PANTHER" id="PTHR21299:SF2">
    <property type="entry name" value="CYTIDYLATE KINASE"/>
    <property type="match status" value="1"/>
</dbReference>
<evidence type="ECO:0000256" key="7">
    <source>
        <dbReference type="ARBA" id="ARBA00048478"/>
    </source>
</evidence>
<dbReference type="CDD" id="cd02020">
    <property type="entry name" value="CMPK"/>
    <property type="match status" value="1"/>
</dbReference>
<protein>
    <recommendedName>
        <fullName evidence="8">Cytidylate kinase</fullName>
        <shortName evidence="8">CK</shortName>
        <ecNumber evidence="8">2.7.4.25</ecNumber>
    </recommendedName>
    <alternativeName>
        <fullName evidence="8">Cytidine monophosphate kinase</fullName>
        <shortName evidence="8">CMP kinase</shortName>
    </alternativeName>
</protein>
<keyword evidence="3 8" id="KW-0547">Nucleotide-binding</keyword>
<dbReference type="GO" id="GO:0006220">
    <property type="term" value="P:pyrimidine nucleotide metabolic process"/>
    <property type="evidence" value="ECO:0007669"/>
    <property type="project" value="UniProtKB-UniRule"/>
</dbReference>